<feature type="compositionally biased region" description="Polar residues" evidence="1">
    <location>
        <begin position="118"/>
        <end position="127"/>
    </location>
</feature>
<evidence type="ECO:0000256" key="1">
    <source>
        <dbReference type="SAM" id="MobiDB-lite"/>
    </source>
</evidence>
<feature type="compositionally biased region" description="Low complexity" evidence="1">
    <location>
        <begin position="432"/>
        <end position="446"/>
    </location>
</feature>
<feature type="compositionally biased region" description="Basic residues" evidence="1">
    <location>
        <begin position="344"/>
        <end position="356"/>
    </location>
</feature>
<feature type="region of interest" description="Disordered" evidence="1">
    <location>
        <begin position="94"/>
        <end position="234"/>
    </location>
</feature>
<dbReference type="AlphaFoldDB" id="A0AAD4EXN6"/>
<feature type="compositionally biased region" description="Low complexity" evidence="1">
    <location>
        <begin position="1"/>
        <end position="24"/>
    </location>
</feature>
<evidence type="ECO:0000313" key="2">
    <source>
        <dbReference type="EMBL" id="KAG7289055.1"/>
    </source>
</evidence>
<protein>
    <submittedName>
        <fullName evidence="2">Uncharacterized protein</fullName>
    </submittedName>
</protein>
<reference evidence="2" key="1">
    <citation type="submission" date="2023-02" db="EMBL/GenBank/DDBJ databases">
        <authorList>
            <person name="Palmer J.M."/>
        </authorList>
    </citation>
    <scope>NUCLEOTIDE SEQUENCE</scope>
    <source>
        <strain evidence="2">FW57</strain>
    </source>
</reference>
<sequence length="573" mass="60433">MASARADADAADAADAASAEPASSCRSGDQKDYSPPPGPTLKLDQPPSSSSSSSSNPPSSAAGPPPERGSILRRTSFPISFPPILFQRSKVPSACLAPSTAEGKPVQITDPKDAHHTSALQKLNSKYPTAVQRHGYTPEAPGAQSSTYSQPVLVRTYSGPPPSQGSRSTRSRQHRPPSSSRGVSRRVPLPSASAPGSGGPGRPIQPTVSDVGVGTTSSISIGIDRRGTETHDGNVYAVSMPRPYKAKKASSASSKLPLPWLWQSRQEPEEPKLPPLEAFSFKSFMADLQAPGGENDIGADLDRIAEICARSRYSLSNQYEVHVAPHGSGASFVSSTGPAPSSVARRKGHSRSRSHGHGGPTLQAITSDDENPARSHPRRRNPGKRRSTAYGTLETIMSSSRSSEEDKSKKKSAADLVGEVRGRAARKAWDNSTSSASASASASASTGNADPSSSTNPESTAPDPNKLARKKSASFATAIMDSSSDHRSNRINLVPPTTEIRHNHHHHHNNNNNTIFGPAQRTPPTANLKEPPRRAHHHPLVPYPIPRASSEPATADPALPSTSASTRITTAGR</sequence>
<dbReference type="Proteomes" id="UP001197093">
    <property type="component" value="Unassembled WGS sequence"/>
</dbReference>
<accession>A0AAD4EXN6</accession>
<feature type="compositionally biased region" description="Basic residues" evidence="1">
    <location>
        <begin position="375"/>
        <end position="387"/>
    </location>
</feature>
<proteinExistence type="predicted"/>
<organism evidence="2 3">
    <name type="scientific">Staphylotrichum longicolle</name>
    <dbReference type="NCBI Taxonomy" id="669026"/>
    <lineage>
        <taxon>Eukaryota</taxon>
        <taxon>Fungi</taxon>
        <taxon>Dikarya</taxon>
        <taxon>Ascomycota</taxon>
        <taxon>Pezizomycotina</taxon>
        <taxon>Sordariomycetes</taxon>
        <taxon>Sordariomycetidae</taxon>
        <taxon>Sordariales</taxon>
        <taxon>Chaetomiaceae</taxon>
        <taxon>Staphylotrichum</taxon>
    </lineage>
</organism>
<feature type="compositionally biased region" description="Basic and acidic residues" evidence="1">
    <location>
        <begin position="223"/>
        <end position="232"/>
    </location>
</feature>
<name>A0AAD4EXN6_9PEZI</name>
<keyword evidence="3" id="KW-1185">Reference proteome</keyword>
<feature type="compositionally biased region" description="Low complexity" evidence="1">
    <location>
        <begin position="176"/>
        <end position="195"/>
    </location>
</feature>
<dbReference type="EMBL" id="JAHCVI010000002">
    <property type="protein sequence ID" value="KAG7289055.1"/>
    <property type="molecule type" value="Genomic_DNA"/>
</dbReference>
<feature type="region of interest" description="Disordered" evidence="1">
    <location>
        <begin position="1"/>
        <end position="75"/>
    </location>
</feature>
<comment type="caution">
    <text evidence="2">The sequence shown here is derived from an EMBL/GenBank/DDBJ whole genome shotgun (WGS) entry which is preliminary data.</text>
</comment>
<feature type="compositionally biased region" description="Polar residues" evidence="1">
    <location>
        <begin position="447"/>
        <end position="459"/>
    </location>
</feature>
<feature type="region of interest" description="Disordered" evidence="1">
    <location>
        <begin position="325"/>
        <end position="573"/>
    </location>
</feature>
<feature type="compositionally biased region" description="Low complexity" evidence="1">
    <location>
        <begin position="46"/>
        <end position="62"/>
    </location>
</feature>
<evidence type="ECO:0000313" key="3">
    <source>
        <dbReference type="Proteomes" id="UP001197093"/>
    </source>
</evidence>
<gene>
    <name evidence="2" type="ORF">NEMBOFW57_005417</name>
</gene>
<feature type="compositionally biased region" description="Polar residues" evidence="1">
    <location>
        <begin position="560"/>
        <end position="573"/>
    </location>
</feature>